<comment type="caution">
    <text evidence="3">The sequence shown here is derived from an EMBL/GenBank/DDBJ whole genome shotgun (WGS) entry which is preliminary data.</text>
</comment>
<dbReference type="EMBL" id="CAMXCT030003042">
    <property type="protein sequence ID" value="CAL4789411.1"/>
    <property type="molecule type" value="Genomic_DNA"/>
</dbReference>
<dbReference type="EMBL" id="CAMXCT020003042">
    <property type="protein sequence ID" value="CAL1155474.1"/>
    <property type="molecule type" value="Genomic_DNA"/>
</dbReference>
<evidence type="ECO:0000313" key="3">
    <source>
        <dbReference type="EMBL" id="CAI3974650.1"/>
    </source>
</evidence>
<feature type="region of interest" description="Disordered" evidence="1">
    <location>
        <begin position="25"/>
        <end position="52"/>
    </location>
</feature>
<protein>
    <submittedName>
        <fullName evidence="5">Cyclic nucleotide-binding domain-containing protein</fullName>
    </submittedName>
</protein>
<evidence type="ECO:0000313" key="5">
    <source>
        <dbReference type="EMBL" id="CAL4761962.1"/>
    </source>
</evidence>
<gene>
    <name evidence="4" type="ORF">C1SCF055_LOCUS28073</name>
    <name evidence="3" type="ORF">C1SCF055_LOCUS3037</name>
</gene>
<evidence type="ECO:0000256" key="1">
    <source>
        <dbReference type="SAM" id="MobiDB-lite"/>
    </source>
</evidence>
<dbReference type="InterPro" id="IPR014710">
    <property type="entry name" value="RmlC-like_jellyroll"/>
</dbReference>
<dbReference type="AlphaFoldDB" id="A0A9P1BL36"/>
<evidence type="ECO:0000259" key="2">
    <source>
        <dbReference type="PROSITE" id="PS50042"/>
    </source>
</evidence>
<evidence type="ECO:0000313" key="4">
    <source>
        <dbReference type="EMBL" id="CAI4002099.1"/>
    </source>
</evidence>
<accession>A0A9P1BL36</accession>
<dbReference type="EMBL" id="CAMXCT020000148">
    <property type="protein sequence ID" value="CAL1128025.1"/>
    <property type="molecule type" value="Genomic_DNA"/>
</dbReference>
<organism evidence="3">
    <name type="scientific">Cladocopium goreaui</name>
    <dbReference type="NCBI Taxonomy" id="2562237"/>
    <lineage>
        <taxon>Eukaryota</taxon>
        <taxon>Sar</taxon>
        <taxon>Alveolata</taxon>
        <taxon>Dinophyceae</taxon>
        <taxon>Suessiales</taxon>
        <taxon>Symbiodiniaceae</taxon>
        <taxon>Cladocopium</taxon>
    </lineage>
</organism>
<dbReference type="OrthoDB" id="408441at2759"/>
<dbReference type="InterPro" id="IPR000595">
    <property type="entry name" value="cNMP-bd_dom"/>
</dbReference>
<dbReference type="SUPFAM" id="SSF51206">
    <property type="entry name" value="cAMP-binding domain-like"/>
    <property type="match status" value="1"/>
</dbReference>
<name>A0A9P1BL36_9DINO</name>
<reference evidence="5 6" key="2">
    <citation type="submission" date="2024-05" db="EMBL/GenBank/DDBJ databases">
        <authorList>
            <person name="Chen Y."/>
            <person name="Shah S."/>
            <person name="Dougan E. K."/>
            <person name="Thang M."/>
            <person name="Chan C."/>
        </authorList>
    </citation>
    <scope>NUCLEOTIDE SEQUENCE [LARGE SCALE GENOMIC DNA]</scope>
</reference>
<dbReference type="Gene3D" id="2.60.120.10">
    <property type="entry name" value="Jelly Rolls"/>
    <property type="match status" value="1"/>
</dbReference>
<dbReference type="InterPro" id="IPR018490">
    <property type="entry name" value="cNMP-bd_dom_sf"/>
</dbReference>
<reference evidence="3" key="1">
    <citation type="submission" date="2022-10" db="EMBL/GenBank/DDBJ databases">
        <authorList>
            <person name="Chen Y."/>
            <person name="Dougan E. K."/>
            <person name="Chan C."/>
            <person name="Rhodes N."/>
            <person name="Thang M."/>
        </authorList>
    </citation>
    <scope>NUCLEOTIDE SEQUENCE</scope>
</reference>
<keyword evidence="6" id="KW-1185">Reference proteome</keyword>
<sequence>MSKPSVRPGTGEDIVLILRHFSDPASHPQQRYIEKRSRSQRGVSQGGNGAEFSDTSESLSQIFNAQLLRLQKFVQELLRDAVFLLSAGALKLSLHLVTILRAFFACLCCFRGAGKVGFLTRRYWALSCLNFQLNTIWRERKAQKRLAAEFLRRHQISTLLSIRLLKHINWLQPQQVRPKDPEKVRRNAMTLISEILEEMGAPPLIEHPFFRSFRSRHPKLQTQLCNEALVPVFHSANEIVFTVGESCSMMYVIVNGSAQYAAQLPPPRDAPVGTAGTQVRKTLRSGHWLSEAALWTGWVHRGELRTLSDCLFFGLEAGWFARVISSQKSAHAFAASYARKFVEGLNRSIQSDITEAGPVD</sequence>
<dbReference type="EMBL" id="CAMXCT010000148">
    <property type="protein sequence ID" value="CAI3974650.1"/>
    <property type="molecule type" value="Genomic_DNA"/>
</dbReference>
<dbReference type="Proteomes" id="UP001152797">
    <property type="component" value="Unassembled WGS sequence"/>
</dbReference>
<dbReference type="PROSITE" id="PS50042">
    <property type="entry name" value="CNMP_BINDING_3"/>
    <property type="match status" value="1"/>
</dbReference>
<feature type="domain" description="Cyclic nucleotide-binding" evidence="2">
    <location>
        <begin position="212"/>
        <end position="324"/>
    </location>
</feature>
<evidence type="ECO:0000313" key="6">
    <source>
        <dbReference type="Proteomes" id="UP001152797"/>
    </source>
</evidence>
<dbReference type="EMBL" id="CAMXCT010003042">
    <property type="protein sequence ID" value="CAI4002099.1"/>
    <property type="molecule type" value="Genomic_DNA"/>
</dbReference>
<dbReference type="EMBL" id="CAMXCT030000148">
    <property type="protein sequence ID" value="CAL4761962.1"/>
    <property type="molecule type" value="Genomic_DNA"/>
</dbReference>
<proteinExistence type="predicted"/>